<evidence type="ECO:0000256" key="1">
    <source>
        <dbReference type="ARBA" id="ARBA00022679"/>
    </source>
</evidence>
<gene>
    <name evidence="5" type="ORF">L0N21_17380</name>
</gene>
<keyword evidence="1" id="KW-0808">Transferase</keyword>
<dbReference type="InterPro" id="IPR012893">
    <property type="entry name" value="HipA-like_C"/>
</dbReference>
<feature type="compositionally biased region" description="Basic residues" evidence="3">
    <location>
        <begin position="300"/>
        <end position="315"/>
    </location>
</feature>
<comment type="caution">
    <text evidence="5">The sequence shown here is derived from an EMBL/GenBank/DDBJ whole genome shotgun (WGS) entry which is preliminary data.</text>
</comment>
<feature type="region of interest" description="Disordered" evidence="3">
    <location>
        <begin position="296"/>
        <end position="315"/>
    </location>
</feature>
<feature type="domain" description="HipA-like C-terminal" evidence="4">
    <location>
        <begin position="28"/>
        <end position="197"/>
    </location>
</feature>
<proteinExistence type="predicted"/>
<name>A0AAE3JUN3_9FIRM</name>
<dbReference type="Gene3D" id="1.10.1070.20">
    <property type="match status" value="1"/>
</dbReference>
<evidence type="ECO:0000313" key="6">
    <source>
        <dbReference type="Proteomes" id="UP001199915"/>
    </source>
</evidence>
<dbReference type="RefSeq" id="WP_238033718.1">
    <property type="nucleotide sequence ID" value="NZ_JAKNFS010000037.1"/>
</dbReference>
<dbReference type="Pfam" id="PF07804">
    <property type="entry name" value="HipA_C"/>
    <property type="match status" value="1"/>
</dbReference>
<sequence length="315" mass="36847">MIDFTQCDVEPLRVYDGANGKKICVIYNNERYMLKFPALARNNPVMHYSNGCLNEHIASSIYRTLDITTQETILGIYNGKMVVACKDFCNPGDRIVNFAMIKNACIDSSLNGYGTELEEVLQSIEEQNLYDVKEIKEHFWKMFAADAFLGNFDRHNGNWGIIVNELTRETRIAPVYDNGSCLYPQLTDKQMEKILETRSEIENRLYVFPNSALKIDNKKINYYNFLTKTQDIDCIRALQYVTEHISMDKIKKVIRNIPMTDIQQQFYLTMLIERKEHIIEKAYQLQKERGYIVTEEPKKTPKKKKSTNRKYVPRI</sequence>
<dbReference type="GO" id="GO:0016301">
    <property type="term" value="F:kinase activity"/>
    <property type="evidence" value="ECO:0007669"/>
    <property type="project" value="UniProtKB-KW"/>
</dbReference>
<organism evidence="5 6">
    <name type="scientific">Fusicatenibacter saccharivorans</name>
    <dbReference type="NCBI Taxonomy" id="1150298"/>
    <lineage>
        <taxon>Bacteria</taxon>
        <taxon>Bacillati</taxon>
        <taxon>Bacillota</taxon>
        <taxon>Clostridia</taxon>
        <taxon>Lachnospirales</taxon>
        <taxon>Lachnospiraceae</taxon>
        <taxon>Fusicatenibacter</taxon>
    </lineage>
</organism>
<evidence type="ECO:0000256" key="2">
    <source>
        <dbReference type="ARBA" id="ARBA00022777"/>
    </source>
</evidence>
<evidence type="ECO:0000256" key="3">
    <source>
        <dbReference type="SAM" id="MobiDB-lite"/>
    </source>
</evidence>
<evidence type="ECO:0000259" key="4">
    <source>
        <dbReference type="Pfam" id="PF07804"/>
    </source>
</evidence>
<dbReference type="Proteomes" id="UP001199915">
    <property type="component" value="Unassembled WGS sequence"/>
</dbReference>
<dbReference type="EMBL" id="JAKNFS010000037">
    <property type="protein sequence ID" value="MCG4767254.1"/>
    <property type="molecule type" value="Genomic_DNA"/>
</dbReference>
<accession>A0AAE3JUN3</accession>
<protein>
    <submittedName>
        <fullName evidence="5">HipA domain-containing protein</fullName>
    </submittedName>
</protein>
<reference evidence="5" key="1">
    <citation type="submission" date="2022-01" db="EMBL/GenBank/DDBJ databases">
        <title>Collection of gut derived symbiotic bacterial strains cultured from healthy donors.</title>
        <authorList>
            <person name="Lin H."/>
            <person name="Kohout C."/>
            <person name="Waligurski E."/>
            <person name="Pamer E.G."/>
        </authorList>
    </citation>
    <scope>NUCLEOTIDE SEQUENCE</scope>
    <source>
        <strain evidence="5">DFI.5.49</strain>
    </source>
</reference>
<keyword evidence="2" id="KW-0418">Kinase</keyword>
<dbReference type="CDD" id="cd17792">
    <property type="entry name" value="CtkA"/>
    <property type="match status" value="1"/>
</dbReference>
<evidence type="ECO:0000313" key="5">
    <source>
        <dbReference type="EMBL" id="MCG4767254.1"/>
    </source>
</evidence>
<dbReference type="Gene3D" id="3.30.200.120">
    <property type="match status" value="1"/>
</dbReference>
<dbReference type="AlphaFoldDB" id="A0AAE3JUN3"/>